<dbReference type="Gene3D" id="3.10.105.10">
    <property type="entry name" value="Dipeptide-binding Protein, Domain 3"/>
    <property type="match status" value="1"/>
</dbReference>
<evidence type="ECO:0000256" key="3">
    <source>
        <dbReference type="ARBA" id="ARBA00022729"/>
    </source>
</evidence>
<dbReference type="GO" id="GO:0030288">
    <property type="term" value="C:outer membrane-bounded periplasmic space"/>
    <property type="evidence" value="ECO:0007669"/>
    <property type="project" value="UniProtKB-ARBA"/>
</dbReference>
<dbReference type="Gene3D" id="3.90.76.10">
    <property type="entry name" value="Dipeptide-binding Protein, Domain 1"/>
    <property type="match status" value="1"/>
</dbReference>
<dbReference type="InterPro" id="IPR000914">
    <property type="entry name" value="SBP_5_dom"/>
</dbReference>
<dbReference type="PANTHER" id="PTHR30290:SF38">
    <property type="entry name" value="D,D-DIPEPTIDE-BINDING PERIPLASMIC PROTEIN DDPA-RELATED"/>
    <property type="match status" value="1"/>
</dbReference>
<keyword evidence="3 4" id="KW-0732">Signal</keyword>
<comment type="subcellular location">
    <subcellularLocation>
        <location evidence="1">Periplasm</location>
    </subcellularLocation>
</comment>
<proteinExistence type="inferred from homology"/>
<evidence type="ECO:0000313" key="6">
    <source>
        <dbReference type="EMBL" id="KGM33175.1"/>
    </source>
</evidence>
<accession>A0A0A0D540</accession>
<dbReference type="OrthoDB" id="9803988at2"/>
<dbReference type="InterPro" id="IPR039424">
    <property type="entry name" value="SBP_5"/>
</dbReference>
<dbReference type="GO" id="GO:0043190">
    <property type="term" value="C:ATP-binding cassette (ABC) transporter complex"/>
    <property type="evidence" value="ECO:0007669"/>
    <property type="project" value="InterPro"/>
</dbReference>
<dbReference type="EMBL" id="JANX01000215">
    <property type="protein sequence ID" value="KGM33175.1"/>
    <property type="molecule type" value="Genomic_DNA"/>
</dbReference>
<feature type="domain" description="Solute-binding protein family 5" evidence="5">
    <location>
        <begin position="69"/>
        <end position="400"/>
    </location>
</feature>
<dbReference type="InterPro" id="IPR030678">
    <property type="entry name" value="Peptide/Ni-bd"/>
</dbReference>
<dbReference type="AlphaFoldDB" id="A0A0A0D540"/>
<evidence type="ECO:0000256" key="1">
    <source>
        <dbReference type="ARBA" id="ARBA00004418"/>
    </source>
</evidence>
<dbReference type="Proteomes" id="UP000029995">
    <property type="component" value="Unassembled WGS sequence"/>
</dbReference>
<dbReference type="CDD" id="cd08494">
    <property type="entry name" value="PBP2_NikA_DppA_OppA_like_6"/>
    <property type="match status" value="1"/>
</dbReference>
<protein>
    <submittedName>
        <fullName evidence="6">ABC transporter substrate-binding protein</fullName>
    </submittedName>
</protein>
<dbReference type="PIRSF" id="PIRSF002741">
    <property type="entry name" value="MppA"/>
    <property type="match status" value="1"/>
</dbReference>
<feature type="chain" id="PRO_5001961098" evidence="4">
    <location>
        <begin position="24"/>
        <end position="495"/>
    </location>
</feature>
<organism evidence="6 7">
    <name type="scientific">Inquilinus limosus MP06</name>
    <dbReference type="NCBI Taxonomy" id="1398085"/>
    <lineage>
        <taxon>Bacteria</taxon>
        <taxon>Pseudomonadati</taxon>
        <taxon>Pseudomonadota</taxon>
        <taxon>Alphaproteobacteria</taxon>
        <taxon>Rhodospirillales</taxon>
        <taxon>Rhodospirillaceae</taxon>
        <taxon>Inquilinus</taxon>
    </lineage>
</organism>
<dbReference type="Gene3D" id="3.40.190.10">
    <property type="entry name" value="Periplasmic binding protein-like II"/>
    <property type="match status" value="1"/>
</dbReference>
<name>A0A0A0D540_9PROT</name>
<dbReference type="SUPFAM" id="SSF53850">
    <property type="entry name" value="Periplasmic binding protein-like II"/>
    <property type="match status" value="1"/>
</dbReference>
<comment type="caution">
    <text evidence="6">The sequence shown here is derived from an EMBL/GenBank/DDBJ whole genome shotgun (WGS) entry which is preliminary data.</text>
</comment>
<evidence type="ECO:0000256" key="2">
    <source>
        <dbReference type="ARBA" id="ARBA00005695"/>
    </source>
</evidence>
<dbReference type="GO" id="GO:1904680">
    <property type="term" value="F:peptide transmembrane transporter activity"/>
    <property type="evidence" value="ECO:0007669"/>
    <property type="project" value="TreeGrafter"/>
</dbReference>
<dbReference type="PANTHER" id="PTHR30290">
    <property type="entry name" value="PERIPLASMIC BINDING COMPONENT OF ABC TRANSPORTER"/>
    <property type="match status" value="1"/>
</dbReference>
<evidence type="ECO:0000256" key="4">
    <source>
        <dbReference type="SAM" id="SignalP"/>
    </source>
</evidence>
<gene>
    <name evidence="6" type="ORF">P409_17215</name>
</gene>
<evidence type="ECO:0000259" key="5">
    <source>
        <dbReference type="Pfam" id="PF00496"/>
    </source>
</evidence>
<dbReference type="Pfam" id="PF00496">
    <property type="entry name" value="SBP_bac_5"/>
    <property type="match status" value="1"/>
</dbReference>
<comment type="similarity">
    <text evidence="2">Belongs to the bacterial solute-binding protein 5 family.</text>
</comment>
<dbReference type="GO" id="GO:0015833">
    <property type="term" value="P:peptide transport"/>
    <property type="evidence" value="ECO:0007669"/>
    <property type="project" value="TreeGrafter"/>
</dbReference>
<reference evidence="6 7" key="1">
    <citation type="submission" date="2014-01" db="EMBL/GenBank/DDBJ databases">
        <title>Genome sequence determination for a cystic fibrosis isolate, Inquilinus limosus.</title>
        <authorList>
            <person name="Pino M."/>
            <person name="Di Conza J."/>
            <person name="Gutkind G."/>
        </authorList>
    </citation>
    <scope>NUCLEOTIDE SEQUENCE [LARGE SCALE GENOMIC DNA]</scope>
    <source>
        <strain evidence="6 7">MP06</strain>
    </source>
</reference>
<evidence type="ECO:0000313" key="7">
    <source>
        <dbReference type="Proteomes" id="UP000029995"/>
    </source>
</evidence>
<sequence>MGMRGMLAAAVLAVGLIATPALAAKDQAVIGMVLEPPNLDPTGGAAAAIAEVVYANLFEGLTRIDEAGQVQPGLATEWTVSDDGLTYTFTLRRGTTFHDGTKFDSEAVKFSLDRARAADSTNPQKAFFEPIKSVDTPAADQVVITLSHPDGLFLFHLGQAAALIVAPNTAADNGTHPIGTGPFKFVEWVPGDHVTLERTDAYAGDKPKLNRLVFRFVADPAAASAAVMSGDIDAFPNMPAPETLDQFKADPRFAVEIGTTAGETVMAVNQRRKPFDDVKVRRALAMAIDRQALIDGAMFGYGIPIGSHFAPYDPAYKDLTGAYPYDPVKAKALLAEAGYPDGFKATLKLPPPGYARRGGEIIQAQLAEIGVQVELVPVEWAQWLEQVFKGFDYDMTIVSHTEALDIDIYARGKDKYYFGYDNPAFDQVIQQLNGTVDPEQRKALYQQAQQILSDDEAAVFLFQLAKTGVRNAKLLGMWKNSPIAANDMTKAYWAE</sequence>
<feature type="signal peptide" evidence="4">
    <location>
        <begin position="1"/>
        <end position="23"/>
    </location>
</feature>